<sequence length="288" mass="33630">MKRIFFLFTASLFFLACSNDDNGSGALQELKIKKYTSISFDANGNQDGHLIEYYFDENGKKTKDHIIDIFGDYEWNSSYNTLGQVAKKSRKYLNYPVDIVEKYIYNEENKLSYLFMDQDSNGVYEDSLRFTHQTNQIIAQWYSPGDVKKEFYYDAAGNLNAINYIGDLGVVSEELITYDSASNIMQINFTSGSTQHDYKYEYDENTNPFYKEFHDYYFNTVWRDGGLLSKYSLFFSPNNITKIIFTSSEPSENYIITKNTIYNNDGYPISAVVKKDDVLIEELIYEYY</sequence>
<dbReference type="PROSITE" id="PS51257">
    <property type="entry name" value="PROKAR_LIPOPROTEIN"/>
    <property type="match status" value="1"/>
</dbReference>
<name>A0A5C6YXG9_9FLAO</name>
<evidence type="ECO:0000313" key="2">
    <source>
        <dbReference type="Proteomes" id="UP000321497"/>
    </source>
</evidence>
<dbReference type="EMBL" id="VORT01000013">
    <property type="protein sequence ID" value="TXD71791.1"/>
    <property type="molecule type" value="Genomic_DNA"/>
</dbReference>
<reference evidence="1 2" key="1">
    <citation type="submission" date="2019-08" db="EMBL/GenBank/DDBJ databases">
        <title>Genome of Aequorivita antarctica SW49 (type strain).</title>
        <authorList>
            <person name="Bowman J.P."/>
        </authorList>
    </citation>
    <scope>NUCLEOTIDE SEQUENCE [LARGE SCALE GENOMIC DNA]</scope>
    <source>
        <strain evidence="1 2">SW49</strain>
    </source>
</reference>
<dbReference type="OrthoDB" id="1444189at2"/>
<protein>
    <recommendedName>
        <fullName evidence="3">DUF4595 domain-containing protein</fullName>
    </recommendedName>
</protein>
<evidence type="ECO:0000313" key="1">
    <source>
        <dbReference type="EMBL" id="TXD71791.1"/>
    </source>
</evidence>
<dbReference type="AlphaFoldDB" id="A0A5C6YXG9"/>
<dbReference type="RefSeq" id="WP_111845105.1">
    <property type="nucleotide sequence ID" value="NZ_UEGI01000013.1"/>
</dbReference>
<organism evidence="1 2">
    <name type="scientific">Aequorivita antarctica</name>
    <dbReference type="NCBI Taxonomy" id="153266"/>
    <lineage>
        <taxon>Bacteria</taxon>
        <taxon>Pseudomonadati</taxon>
        <taxon>Bacteroidota</taxon>
        <taxon>Flavobacteriia</taxon>
        <taxon>Flavobacteriales</taxon>
        <taxon>Flavobacteriaceae</taxon>
        <taxon>Aequorivita</taxon>
    </lineage>
</organism>
<gene>
    <name evidence="1" type="ORF">ESU54_15325</name>
</gene>
<evidence type="ECO:0008006" key="3">
    <source>
        <dbReference type="Google" id="ProtNLM"/>
    </source>
</evidence>
<dbReference type="Proteomes" id="UP000321497">
    <property type="component" value="Unassembled WGS sequence"/>
</dbReference>
<proteinExistence type="predicted"/>
<accession>A0A5C6YXG9</accession>
<keyword evidence="2" id="KW-1185">Reference proteome</keyword>
<dbReference type="Gene3D" id="2.180.10.10">
    <property type="entry name" value="RHS repeat-associated core"/>
    <property type="match status" value="1"/>
</dbReference>
<comment type="caution">
    <text evidence="1">The sequence shown here is derived from an EMBL/GenBank/DDBJ whole genome shotgun (WGS) entry which is preliminary data.</text>
</comment>